<dbReference type="Proteomes" id="UP000031668">
    <property type="component" value="Unassembled WGS sequence"/>
</dbReference>
<proteinExistence type="predicted"/>
<gene>
    <name evidence="2" type="ORF">RF11_02796</name>
</gene>
<reference evidence="2 3" key="1">
    <citation type="journal article" date="2014" name="Genome Biol. Evol.">
        <title>The genome of the myxosporean Thelohanellus kitauei shows adaptations to nutrient acquisition within its fish host.</title>
        <authorList>
            <person name="Yang Y."/>
            <person name="Xiong J."/>
            <person name="Zhou Z."/>
            <person name="Huo F."/>
            <person name="Miao W."/>
            <person name="Ran C."/>
            <person name="Liu Y."/>
            <person name="Zhang J."/>
            <person name="Feng J."/>
            <person name="Wang M."/>
            <person name="Wang M."/>
            <person name="Wang L."/>
            <person name="Yao B."/>
        </authorList>
    </citation>
    <scope>NUCLEOTIDE SEQUENCE [LARGE SCALE GENOMIC DNA]</scope>
    <source>
        <strain evidence="2">Wuqing</strain>
    </source>
</reference>
<name>A0A0C2MRL0_THEKT</name>
<organism evidence="2 3">
    <name type="scientific">Thelohanellus kitauei</name>
    <name type="common">Myxosporean</name>
    <dbReference type="NCBI Taxonomy" id="669202"/>
    <lineage>
        <taxon>Eukaryota</taxon>
        <taxon>Metazoa</taxon>
        <taxon>Cnidaria</taxon>
        <taxon>Myxozoa</taxon>
        <taxon>Myxosporea</taxon>
        <taxon>Bivalvulida</taxon>
        <taxon>Platysporina</taxon>
        <taxon>Myxobolidae</taxon>
        <taxon>Thelohanellus</taxon>
    </lineage>
</organism>
<feature type="region of interest" description="Disordered" evidence="1">
    <location>
        <begin position="542"/>
        <end position="563"/>
    </location>
</feature>
<evidence type="ECO:0000256" key="1">
    <source>
        <dbReference type="SAM" id="MobiDB-lite"/>
    </source>
</evidence>
<protein>
    <submittedName>
        <fullName evidence="2">Uncharacterized protein</fullName>
    </submittedName>
</protein>
<sequence>MLDGFENLRSTDLLIQIEIVRNFISRFSRQNDEEADLLFIEKFPAELFEEFNSMKEDETNRMEYQKKKTLFMEVFNFIFRGVKLSNHSKATTFIEIFLKFLKDRDPSSLFQVNTFIRSINNCITHKPNKILFINENGMLNFFYYFHNDINTSSFKFWKTCKSIYMIKPKHSSSLSLDKLQENVNQTMTEYLTTNDKVCQRLLVTLLMMVQRLKLFDEIEFDANTFFEITKQMVLDHIENSYNIFMMVHLSKIWSGILNGSRNKFPIDNFEKLIFLSAIFSIDISSGILKELRPPKRSIFEMTKNKKQRIYIIYFTLVAFPLISDSFKWILKVFEELHNTIYKYIHRNPFSKQSVEDQFHIMQYYIKSLVTLNMPISSQDDVVITKFLGTLYSHSSFGLHVSFLTSQLLLRIEDLNKFKGAYLTDGLCKHECFLFDLILTLSNDKYVSKLQNDRNLFLYEDIKSTHISMLDEDIIKHVFLKCESDLSNAFQTQENTDSENGRYKMYEQVMVWTVISFNEQNFLSRHTAQYYITQLQDYNPSNILSSHENSGSSSVSTLSSNTPEESETYFEHPFQTLVRCFMEIYELKFIFGGINSKFTNLNFNDII</sequence>
<keyword evidence="3" id="KW-1185">Reference proteome</keyword>
<dbReference type="AlphaFoldDB" id="A0A0C2MRL0"/>
<feature type="compositionally biased region" description="Low complexity" evidence="1">
    <location>
        <begin position="542"/>
        <end position="559"/>
    </location>
</feature>
<accession>A0A0C2MRL0</accession>
<evidence type="ECO:0000313" key="2">
    <source>
        <dbReference type="EMBL" id="KII69866.1"/>
    </source>
</evidence>
<dbReference type="EMBL" id="JWZT01002265">
    <property type="protein sequence ID" value="KII69866.1"/>
    <property type="molecule type" value="Genomic_DNA"/>
</dbReference>
<evidence type="ECO:0000313" key="3">
    <source>
        <dbReference type="Proteomes" id="UP000031668"/>
    </source>
</evidence>
<comment type="caution">
    <text evidence="2">The sequence shown here is derived from an EMBL/GenBank/DDBJ whole genome shotgun (WGS) entry which is preliminary data.</text>
</comment>